<evidence type="ECO:0000256" key="2">
    <source>
        <dbReference type="ARBA" id="ARBA00008873"/>
    </source>
</evidence>
<keyword evidence="3" id="KW-0813">Transport</keyword>
<feature type="transmembrane region" description="Helical" evidence="10">
    <location>
        <begin position="103"/>
        <end position="127"/>
    </location>
</feature>
<feature type="region of interest" description="Disordered" evidence="9">
    <location>
        <begin position="430"/>
        <end position="449"/>
    </location>
</feature>
<feature type="transmembrane region" description="Helical" evidence="10">
    <location>
        <begin position="358"/>
        <end position="382"/>
    </location>
</feature>
<dbReference type="InterPro" id="IPR000008">
    <property type="entry name" value="C2_dom"/>
</dbReference>
<dbReference type="InterPro" id="IPR002524">
    <property type="entry name" value="Cation_efflux"/>
</dbReference>
<keyword evidence="5" id="KW-0864">Zinc transport</keyword>
<evidence type="ECO:0000256" key="9">
    <source>
        <dbReference type="SAM" id="MobiDB-lite"/>
    </source>
</evidence>
<evidence type="ECO:0000313" key="13">
    <source>
        <dbReference type="Proteomes" id="UP001159405"/>
    </source>
</evidence>
<dbReference type="Gene3D" id="2.60.40.150">
    <property type="entry name" value="C2 domain"/>
    <property type="match status" value="2"/>
</dbReference>
<evidence type="ECO:0000256" key="5">
    <source>
        <dbReference type="ARBA" id="ARBA00022906"/>
    </source>
</evidence>
<evidence type="ECO:0000313" key="12">
    <source>
        <dbReference type="EMBL" id="CAH3169419.1"/>
    </source>
</evidence>
<reference evidence="12 13" key="1">
    <citation type="submission" date="2022-05" db="EMBL/GenBank/DDBJ databases">
        <authorList>
            <consortium name="Genoscope - CEA"/>
            <person name="William W."/>
        </authorList>
    </citation>
    <scope>NUCLEOTIDE SEQUENCE [LARGE SCALE GENOMIC DNA]</scope>
</reference>
<dbReference type="SUPFAM" id="SSF161111">
    <property type="entry name" value="Cation efflux protein transmembrane domain-like"/>
    <property type="match status" value="1"/>
</dbReference>
<keyword evidence="6 10" id="KW-1133">Transmembrane helix</keyword>
<feature type="transmembrane region" description="Helical" evidence="10">
    <location>
        <begin position="187"/>
        <end position="208"/>
    </location>
</feature>
<proteinExistence type="inferred from homology"/>
<evidence type="ECO:0000256" key="10">
    <source>
        <dbReference type="SAM" id="Phobius"/>
    </source>
</evidence>
<dbReference type="InterPro" id="IPR058533">
    <property type="entry name" value="Cation_efflux_TM"/>
</dbReference>
<accession>A0ABN8QV30</accession>
<dbReference type="SMART" id="SM00239">
    <property type="entry name" value="C2"/>
    <property type="match status" value="2"/>
</dbReference>
<keyword evidence="4 10" id="KW-0812">Transmembrane</keyword>
<dbReference type="InterPro" id="IPR050681">
    <property type="entry name" value="CDF/SLC30A"/>
</dbReference>
<dbReference type="EMBL" id="CALNXK010000150">
    <property type="protein sequence ID" value="CAH3169419.1"/>
    <property type="molecule type" value="Genomic_DNA"/>
</dbReference>
<name>A0ABN8QV30_9CNID</name>
<evidence type="ECO:0000256" key="7">
    <source>
        <dbReference type="ARBA" id="ARBA00023065"/>
    </source>
</evidence>
<dbReference type="Gene3D" id="1.20.1510.10">
    <property type="entry name" value="Cation efflux protein transmembrane domain"/>
    <property type="match status" value="1"/>
</dbReference>
<dbReference type="InterPro" id="IPR035892">
    <property type="entry name" value="C2_domain_sf"/>
</dbReference>
<feature type="transmembrane region" description="Helical" evidence="10">
    <location>
        <begin position="220"/>
        <end position="237"/>
    </location>
</feature>
<evidence type="ECO:0000256" key="8">
    <source>
        <dbReference type="ARBA" id="ARBA00023136"/>
    </source>
</evidence>
<keyword evidence="8 10" id="KW-0472">Membrane</keyword>
<dbReference type="PANTHER" id="PTHR11562:SF17">
    <property type="entry name" value="RE54080P-RELATED"/>
    <property type="match status" value="1"/>
</dbReference>
<evidence type="ECO:0000256" key="6">
    <source>
        <dbReference type="ARBA" id="ARBA00022989"/>
    </source>
</evidence>
<keyword evidence="7" id="KW-0406">Ion transport</keyword>
<comment type="subcellular location">
    <subcellularLocation>
        <location evidence="1">Membrane</location>
        <topology evidence="1">Multi-pass membrane protein</topology>
    </subcellularLocation>
</comment>
<dbReference type="Proteomes" id="UP001159405">
    <property type="component" value="Unassembled WGS sequence"/>
</dbReference>
<feature type="transmembrane region" description="Helical" evidence="10">
    <location>
        <begin position="147"/>
        <end position="167"/>
    </location>
</feature>
<dbReference type="NCBIfam" id="TIGR01297">
    <property type="entry name" value="CDF"/>
    <property type="match status" value="1"/>
</dbReference>
<evidence type="ECO:0000256" key="4">
    <source>
        <dbReference type="ARBA" id="ARBA00022692"/>
    </source>
</evidence>
<organism evidence="12 13">
    <name type="scientific">Porites lobata</name>
    <dbReference type="NCBI Taxonomy" id="104759"/>
    <lineage>
        <taxon>Eukaryota</taxon>
        <taxon>Metazoa</taxon>
        <taxon>Cnidaria</taxon>
        <taxon>Anthozoa</taxon>
        <taxon>Hexacorallia</taxon>
        <taxon>Scleractinia</taxon>
        <taxon>Fungiina</taxon>
        <taxon>Poritidae</taxon>
        <taxon>Porites</taxon>
    </lineage>
</organism>
<dbReference type="PROSITE" id="PS50004">
    <property type="entry name" value="C2"/>
    <property type="match status" value="2"/>
</dbReference>
<gene>
    <name evidence="12" type="ORF">PLOB_00010163</name>
</gene>
<evidence type="ECO:0000256" key="3">
    <source>
        <dbReference type="ARBA" id="ARBA00022448"/>
    </source>
</evidence>
<feature type="domain" description="C2" evidence="11">
    <location>
        <begin position="585"/>
        <end position="706"/>
    </location>
</feature>
<protein>
    <recommendedName>
        <fullName evidence="11">C2 domain-containing protein</fullName>
    </recommendedName>
</protein>
<evidence type="ECO:0000259" key="11">
    <source>
        <dbReference type="PROSITE" id="PS50004"/>
    </source>
</evidence>
<dbReference type="SUPFAM" id="SSF160240">
    <property type="entry name" value="Cation efflux protein cytoplasmic domain-like"/>
    <property type="match status" value="1"/>
</dbReference>
<dbReference type="InterPro" id="IPR027470">
    <property type="entry name" value="Cation_efflux_CTD"/>
</dbReference>
<dbReference type="Pfam" id="PF01545">
    <property type="entry name" value="Cation_efflux"/>
    <property type="match status" value="1"/>
</dbReference>
<comment type="similarity">
    <text evidence="2">Belongs to the cation diffusion facilitator (CDF) transporter (TC 2.A.4) family. SLC30A subfamily.</text>
</comment>
<keyword evidence="13" id="KW-1185">Reference proteome</keyword>
<dbReference type="PANTHER" id="PTHR11562">
    <property type="entry name" value="CATION EFFLUX PROTEIN/ ZINC TRANSPORTER"/>
    <property type="match status" value="1"/>
</dbReference>
<sequence length="770" mass="87134">MKRKAMAGREYSKLSQADEETGCQFVRQEKHRHENDARRRLVTACLFCVVFIICEVTGGLIANSLAIMNDALHQFFDLNSLLMSLAASWIARWKPNQRKTYGYYRAEILGACAVILTLWLLTGVLAYESILRLLPGSTGHHSHVNPNAMILTAALAFGANIVIICLLNVHSHHGDHHCEANITVKAAFLHTLGDVFHSFAVLVGAILIKINPTWEIADPILSLLGACVVLASTLTVLRDSINILLEGVPSNIRLADVKNDLTNTDHVLGVHSLHVWALTTNKTIMSAHVVIDPRADVNSLLEDATKTLSEKYNFHKSCLQVEIKRTETRRFTLLLQRKLNPLFFRTADHLTMIVDRELVLIVSLVLSVIIILYIILVMKFVLRKARQKTKKEYDEPAATSFLDHLTVWYPRKFASTKCIPVQPRTYEELQRSEEKLAETGPATTSPDKSAGKIKFSLQYDSMRSTLMVIIHKVQLHELLSNENGDINYYVTIKILPLNHRSFQTKAVRQCKSPEFKEKFEFRVAYEKLQVQSLKMTLCCFDRFSQHEPLGDHTVHLAELEARGLSLSREILLFRDIHAVPKASGVLGELMISLGYLRLTERLTIVIIRARNLPQAEEAELDPAAYVEVSLIHESRVLKQKKTLTKDPSGNPVFNETLTFHIPVGILHQTSLLVAVKNENAQRTEDQLLGRIFLGPTATGNQFEHWNEMRINNKPIALQNSRFFLKISKEISKACRKSLRRAKRASLTRPKYGLFCSLISMGKMRQNKLAQ</sequence>
<dbReference type="Pfam" id="PF16916">
    <property type="entry name" value="ZT_dimer"/>
    <property type="match status" value="1"/>
</dbReference>
<dbReference type="CDD" id="cd00276">
    <property type="entry name" value="C2B_Synaptotagmin"/>
    <property type="match status" value="1"/>
</dbReference>
<dbReference type="InterPro" id="IPR036837">
    <property type="entry name" value="Cation_efflux_CTD_sf"/>
</dbReference>
<evidence type="ECO:0000256" key="1">
    <source>
        <dbReference type="ARBA" id="ARBA00004141"/>
    </source>
</evidence>
<comment type="caution">
    <text evidence="12">The sequence shown here is derived from an EMBL/GenBank/DDBJ whole genome shotgun (WGS) entry which is preliminary data.</text>
</comment>
<dbReference type="InterPro" id="IPR027469">
    <property type="entry name" value="Cation_efflux_TMD_sf"/>
</dbReference>
<dbReference type="Pfam" id="PF00168">
    <property type="entry name" value="C2"/>
    <property type="match status" value="2"/>
</dbReference>
<keyword evidence="5" id="KW-0862">Zinc</keyword>
<feature type="transmembrane region" description="Helical" evidence="10">
    <location>
        <begin position="71"/>
        <end position="91"/>
    </location>
</feature>
<feature type="domain" description="C2" evidence="11">
    <location>
        <begin position="449"/>
        <end position="570"/>
    </location>
</feature>
<dbReference type="SUPFAM" id="SSF49562">
    <property type="entry name" value="C2 domain (Calcium/lipid-binding domain, CaLB)"/>
    <property type="match status" value="2"/>
</dbReference>
<feature type="transmembrane region" description="Helical" evidence="10">
    <location>
        <begin position="41"/>
        <end position="65"/>
    </location>
</feature>